<dbReference type="InterPro" id="IPR029063">
    <property type="entry name" value="SAM-dependent_MTases_sf"/>
</dbReference>
<keyword evidence="1 4" id="KW-0489">Methyltransferase</keyword>
<feature type="domain" description="Methyltransferase type 11" evidence="3">
    <location>
        <begin position="61"/>
        <end position="151"/>
    </location>
</feature>
<evidence type="ECO:0000256" key="2">
    <source>
        <dbReference type="ARBA" id="ARBA00022679"/>
    </source>
</evidence>
<keyword evidence="5" id="KW-1185">Reference proteome</keyword>
<sequence length="315" mass="35569">MDEADFMSDIEIMNVFDRKMVRKHRDRAAESWPDFDFLHKEVAARLCDRLDDVVRDFPLALDIGCHGGDVASVLRDYPKVKKLIQCDLSEKMVKRANAQNATSLVVDEEFLPFAPNSFDLIVSNLSLHWTNDLPGALLQINRCLKPDGLFIGTMFGTETLRELRQCLNETEMEVDGGISPRISPFADVRDAGMLLQRAGFNLPVVDADSIDVRYENPMKLLKDLKGMGENNKVLERRKNFTKRELIFKAMQKYMEEFTGDDGRVPATFQVMFMTAWKDDPSQQKPLKPGAGITGDAKKLADALGVPEHILTGKDQ</sequence>
<dbReference type="InterPro" id="IPR050602">
    <property type="entry name" value="Malonyl-ACP_OMT"/>
</dbReference>
<dbReference type="STRING" id="1867952.MTBPR1_50135"/>
<dbReference type="InterPro" id="IPR013216">
    <property type="entry name" value="Methyltransf_11"/>
</dbReference>
<gene>
    <name evidence="4" type="ORF">MTBPR1_50135</name>
</gene>
<dbReference type="AlphaFoldDB" id="A0A1C3RJF4"/>
<proteinExistence type="predicted"/>
<evidence type="ECO:0000313" key="5">
    <source>
        <dbReference type="Proteomes" id="UP000231658"/>
    </source>
</evidence>
<dbReference type="Pfam" id="PF08241">
    <property type="entry name" value="Methyltransf_11"/>
    <property type="match status" value="1"/>
</dbReference>
<organism evidence="4 5">
    <name type="scientific">Candidatus Terasakiella magnetica</name>
    <dbReference type="NCBI Taxonomy" id="1867952"/>
    <lineage>
        <taxon>Bacteria</taxon>
        <taxon>Pseudomonadati</taxon>
        <taxon>Pseudomonadota</taxon>
        <taxon>Alphaproteobacteria</taxon>
        <taxon>Rhodospirillales</taxon>
        <taxon>Terasakiellaceae</taxon>
        <taxon>Terasakiella</taxon>
    </lineage>
</organism>
<accession>A0A1C3RJF4</accession>
<dbReference type="PANTHER" id="PTHR13090">
    <property type="entry name" value="ARGININE-HYDROXYLASE NDUFAF5, MITOCHONDRIAL"/>
    <property type="match status" value="1"/>
</dbReference>
<dbReference type="Proteomes" id="UP000231658">
    <property type="component" value="Unassembled WGS sequence"/>
</dbReference>
<dbReference type="GO" id="GO:0008757">
    <property type="term" value="F:S-adenosylmethionine-dependent methyltransferase activity"/>
    <property type="evidence" value="ECO:0007669"/>
    <property type="project" value="InterPro"/>
</dbReference>
<reference evidence="4 5" key="1">
    <citation type="submission" date="2016-07" db="EMBL/GenBank/DDBJ databases">
        <authorList>
            <person name="Lefevre C.T."/>
        </authorList>
    </citation>
    <scope>NUCLEOTIDE SEQUENCE [LARGE SCALE GENOMIC DNA]</scope>
    <source>
        <strain evidence="4">PR1</strain>
    </source>
</reference>
<dbReference type="SUPFAM" id="SSF53335">
    <property type="entry name" value="S-adenosyl-L-methionine-dependent methyltransferases"/>
    <property type="match status" value="1"/>
</dbReference>
<evidence type="ECO:0000256" key="1">
    <source>
        <dbReference type="ARBA" id="ARBA00022603"/>
    </source>
</evidence>
<protein>
    <submittedName>
        <fullName evidence="4">SAM-dependent methyltransferase, BioC</fullName>
    </submittedName>
</protein>
<dbReference type="PANTHER" id="PTHR13090:SF1">
    <property type="entry name" value="ARGININE-HYDROXYLASE NDUFAF5, MITOCHONDRIAL"/>
    <property type="match status" value="1"/>
</dbReference>
<dbReference type="Gene3D" id="3.40.50.150">
    <property type="entry name" value="Vaccinia Virus protein VP39"/>
    <property type="match status" value="1"/>
</dbReference>
<dbReference type="CDD" id="cd02440">
    <property type="entry name" value="AdoMet_MTases"/>
    <property type="match status" value="1"/>
</dbReference>
<name>A0A1C3RJF4_9PROT</name>
<evidence type="ECO:0000313" key="4">
    <source>
        <dbReference type="EMBL" id="SCA57379.1"/>
    </source>
</evidence>
<keyword evidence="2 4" id="KW-0808">Transferase</keyword>
<dbReference type="EMBL" id="FLYE01000044">
    <property type="protein sequence ID" value="SCA57379.1"/>
    <property type="molecule type" value="Genomic_DNA"/>
</dbReference>
<evidence type="ECO:0000259" key="3">
    <source>
        <dbReference type="Pfam" id="PF08241"/>
    </source>
</evidence>
<dbReference type="GO" id="GO:0032259">
    <property type="term" value="P:methylation"/>
    <property type="evidence" value="ECO:0007669"/>
    <property type="project" value="UniProtKB-KW"/>
</dbReference>